<evidence type="ECO:0000256" key="3">
    <source>
        <dbReference type="ARBA" id="ARBA00022553"/>
    </source>
</evidence>
<dbReference type="GO" id="GO:0003677">
    <property type="term" value="F:DNA binding"/>
    <property type="evidence" value="ECO:0007669"/>
    <property type="project" value="UniProtKB-KW"/>
</dbReference>
<dbReference type="InterPro" id="IPR001789">
    <property type="entry name" value="Sig_transdc_resp-reg_receiver"/>
</dbReference>
<evidence type="ECO:0000256" key="1">
    <source>
        <dbReference type="ARBA" id="ARBA00000085"/>
    </source>
</evidence>
<dbReference type="EC" id="2.7.13.3" evidence="2"/>
<dbReference type="Pfam" id="PF00072">
    <property type="entry name" value="Response_reg"/>
    <property type="match status" value="1"/>
</dbReference>
<organism evidence="13 14">
    <name type="scientific">Pseudomonas nitroreducens</name>
    <dbReference type="NCBI Taxonomy" id="46680"/>
    <lineage>
        <taxon>Bacteria</taxon>
        <taxon>Pseudomonadati</taxon>
        <taxon>Pseudomonadota</taxon>
        <taxon>Gammaproteobacteria</taxon>
        <taxon>Pseudomonadales</taxon>
        <taxon>Pseudomonadaceae</taxon>
        <taxon>Pseudomonas</taxon>
    </lineage>
</organism>
<dbReference type="InterPro" id="IPR000792">
    <property type="entry name" value="Tscrpt_reg_LuxR_C"/>
</dbReference>
<dbReference type="Proteomes" id="UP000198145">
    <property type="component" value="Unassembled WGS sequence"/>
</dbReference>
<dbReference type="NCBIfam" id="TIGR00229">
    <property type="entry name" value="sensory_box"/>
    <property type="match status" value="1"/>
</dbReference>
<keyword evidence="4" id="KW-0808">Transferase</keyword>
<keyword evidence="7" id="KW-0238">DNA-binding</keyword>
<dbReference type="InterPro" id="IPR036097">
    <property type="entry name" value="HisK_dim/P_sf"/>
</dbReference>
<evidence type="ECO:0000256" key="5">
    <source>
        <dbReference type="ARBA" id="ARBA00022777"/>
    </source>
</evidence>
<gene>
    <name evidence="13" type="ORF">CEG18_23110</name>
</gene>
<evidence type="ECO:0000259" key="11">
    <source>
        <dbReference type="PROSITE" id="PS50110"/>
    </source>
</evidence>
<dbReference type="FunFam" id="3.30.565.10:FF:000010">
    <property type="entry name" value="Sensor histidine kinase RcsC"/>
    <property type="match status" value="1"/>
</dbReference>
<dbReference type="PROSITE" id="PS50109">
    <property type="entry name" value="HIS_KIN"/>
    <property type="match status" value="1"/>
</dbReference>
<evidence type="ECO:0000256" key="7">
    <source>
        <dbReference type="ARBA" id="ARBA00023125"/>
    </source>
</evidence>
<reference evidence="13 14" key="1">
    <citation type="submission" date="2017-06" db="EMBL/GenBank/DDBJ databases">
        <title>Draft genome of Pseudomonas nitroreducens DF05.</title>
        <authorList>
            <person name="Iyer R."/>
        </authorList>
    </citation>
    <scope>NUCLEOTIDE SEQUENCE [LARGE SCALE GENOMIC DNA]</scope>
    <source>
        <strain evidence="13 14">DF05</strain>
    </source>
</reference>
<dbReference type="CDD" id="cd16922">
    <property type="entry name" value="HATPase_EvgS-ArcB-TorS-like"/>
    <property type="match status" value="1"/>
</dbReference>
<evidence type="ECO:0000259" key="9">
    <source>
        <dbReference type="PROSITE" id="PS50043"/>
    </source>
</evidence>
<evidence type="ECO:0000259" key="10">
    <source>
        <dbReference type="PROSITE" id="PS50109"/>
    </source>
</evidence>
<keyword evidence="3" id="KW-0597">Phosphoprotein</keyword>
<comment type="caution">
    <text evidence="8">Lacks conserved residue(s) required for the propagation of feature annotation.</text>
</comment>
<dbReference type="PROSITE" id="PS50112">
    <property type="entry name" value="PAS"/>
    <property type="match status" value="1"/>
</dbReference>
<dbReference type="GO" id="GO:0006355">
    <property type="term" value="P:regulation of DNA-templated transcription"/>
    <property type="evidence" value="ECO:0007669"/>
    <property type="project" value="InterPro"/>
</dbReference>
<dbReference type="CDD" id="cd17535">
    <property type="entry name" value="REC_NarL-like"/>
    <property type="match status" value="1"/>
</dbReference>
<dbReference type="PANTHER" id="PTHR43047">
    <property type="entry name" value="TWO-COMPONENT HISTIDINE PROTEIN KINASE"/>
    <property type="match status" value="1"/>
</dbReference>
<dbReference type="Gene3D" id="3.30.450.20">
    <property type="entry name" value="PAS domain"/>
    <property type="match status" value="1"/>
</dbReference>
<evidence type="ECO:0000256" key="6">
    <source>
        <dbReference type="ARBA" id="ARBA00023012"/>
    </source>
</evidence>
<keyword evidence="6" id="KW-0902">Two-component regulatory system</keyword>
<dbReference type="InterPro" id="IPR004358">
    <property type="entry name" value="Sig_transdc_His_kin-like_C"/>
</dbReference>
<dbReference type="SUPFAM" id="SSF55874">
    <property type="entry name" value="ATPase domain of HSP90 chaperone/DNA topoisomerase II/histidine kinase"/>
    <property type="match status" value="1"/>
</dbReference>
<dbReference type="PRINTS" id="PR00038">
    <property type="entry name" value="HTHLUXR"/>
</dbReference>
<dbReference type="SMART" id="SM00091">
    <property type="entry name" value="PAS"/>
    <property type="match status" value="1"/>
</dbReference>
<dbReference type="PROSITE" id="PS50110">
    <property type="entry name" value="RESPONSE_REGULATORY"/>
    <property type="match status" value="1"/>
</dbReference>
<dbReference type="CDD" id="cd00130">
    <property type="entry name" value="PAS"/>
    <property type="match status" value="1"/>
</dbReference>
<feature type="domain" description="Response regulatory" evidence="11">
    <location>
        <begin position="3"/>
        <end position="118"/>
    </location>
</feature>
<feature type="domain" description="Histidine kinase" evidence="10">
    <location>
        <begin position="374"/>
        <end position="595"/>
    </location>
</feature>
<proteinExistence type="predicted"/>
<comment type="catalytic activity">
    <reaction evidence="1">
        <text>ATP + protein L-histidine = ADP + protein N-phospho-L-histidine.</text>
        <dbReference type="EC" id="2.7.13.3"/>
    </reaction>
</comment>
<dbReference type="eggNOG" id="COG2197">
    <property type="taxonomic scope" value="Bacteria"/>
</dbReference>
<dbReference type="EMBL" id="NJBA01000009">
    <property type="protein sequence ID" value="OWP48291.1"/>
    <property type="molecule type" value="Genomic_DNA"/>
</dbReference>
<evidence type="ECO:0000256" key="8">
    <source>
        <dbReference type="PROSITE-ProRule" id="PRU00169"/>
    </source>
</evidence>
<evidence type="ECO:0000313" key="13">
    <source>
        <dbReference type="EMBL" id="OWP48291.1"/>
    </source>
</evidence>
<dbReference type="InterPro" id="IPR011006">
    <property type="entry name" value="CheY-like_superfamily"/>
</dbReference>
<name>A0A246F583_PSENT</name>
<dbReference type="InterPro" id="IPR035965">
    <property type="entry name" value="PAS-like_dom_sf"/>
</dbReference>
<evidence type="ECO:0000259" key="12">
    <source>
        <dbReference type="PROSITE" id="PS50112"/>
    </source>
</evidence>
<feature type="domain" description="HTH luxR-type" evidence="9">
    <location>
        <begin position="140"/>
        <end position="205"/>
    </location>
</feature>
<dbReference type="CDD" id="cd06170">
    <property type="entry name" value="LuxR_C_like"/>
    <property type="match status" value="1"/>
</dbReference>
<dbReference type="SMART" id="SM00448">
    <property type="entry name" value="REC"/>
    <property type="match status" value="1"/>
</dbReference>
<dbReference type="InterPro" id="IPR000014">
    <property type="entry name" value="PAS"/>
</dbReference>
<dbReference type="SMART" id="SM00387">
    <property type="entry name" value="HATPase_c"/>
    <property type="match status" value="1"/>
</dbReference>
<dbReference type="Gene3D" id="3.30.565.10">
    <property type="entry name" value="Histidine kinase-like ATPase, C-terminal domain"/>
    <property type="match status" value="1"/>
</dbReference>
<dbReference type="Pfam" id="PF02518">
    <property type="entry name" value="HATPase_c"/>
    <property type="match status" value="1"/>
</dbReference>
<feature type="domain" description="PAS" evidence="12">
    <location>
        <begin position="229"/>
        <end position="302"/>
    </location>
</feature>
<dbReference type="InterPro" id="IPR003594">
    <property type="entry name" value="HATPase_dom"/>
</dbReference>
<dbReference type="Gene3D" id="1.10.287.130">
    <property type="match status" value="1"/>
</dbReference>
<protein>
    <recommendedName>
        <fullName evidence="2">histidine kinase</fullName>
        <ecNumber evidence="2">2.7.13.3</ecNumber>
    </recommendedName>
</protein>
<dbReference type="SUPFAM" id="SSF52172">
    <property type="entry name" value="CheY-like"/>
    <property type="match status" value="1"/>
</dbReference>
<dbReference type="GO" id="GO:0000155">
    <property type="term" value="F:phosphorelay sensor kinase activity"/>
    <property type="evidence" value="ECO:0007669"/>
    <property type="project" value="InterPro"/>
</dbReference>
<evidence type="ECO:0000256" key="2">
    <source>
        <dbReference type="ARBA" id="ARBA00012438"/>
    </source>
</evidence>
<dbReference type="PROSITE" id="PS00622">
    <property type="entry name" value="HTH_LUXR_1"/>
    <property type="match status" value="1"/>
</dbReference>
<keyword evidence="5" id="KW-0418">Kinase</keyword>
<dbReference type="SUPFAM" id="SSF47384">
    <property type="entry name" value="Homodimeric domain of signal transducing histidine kinase"/>
    <property type="match status" value="1"/>
</dbReference>
<dbReference type="PROSITE" id="PS50043">
    <property type="entry name" value="HTH_LUXR_2"/>
    <property type="match status" value="1"/>
</dbReference>
<evidence type="ECO:0000313" key="14">
    <source>
        <dbReference type="Proteomes" id="UP000198145"/>
    </source>
</evidence>
<dbReference type="GO" id="GO:0009927">
    <property type="term" value="F:histidine phosphotransfer kinase activity"/>
    <property type="evidence" value="ECO:0007669"/>
    <property type="project" value="TreeGrafter"/>
</dbReference>
<dbReference type="SMART" id="SM00421">
    <property type="entry name" value="HTH_LUXR"/>
    <property type="match status" value="1"/>
</dbReference>
<dbReference type="InterPro" id="IPR016032">
    <property type="entry name" value="Sig_transdc_resp-reg_C-effctor"/>
</dbReference>
<dbReference type="PANTHER" id="PTHR43047:SF72">
    <property type="entry name" value="OSMOSENSING HISTIDINE PROTEIN KINASE SLN1"/>
    <property type="match status" value="1"/>
</dbReference>
<dbReference type="SUPFAM" id="SSF55785">
    <property type="entry name" value="PYP-like sensor domain (PAS domain)"/>
    <property type="match status" value="1"/>
</dbReference>
<sequence length="598" mass="65041">MSRILIVEEQPVTRHALRLMMEADRHEVVGEADNGPDALHQVRQCKPDLMILELSIPRLGGLEVLQRLVAQESPVKVLVLTSQDSEYFAGRCLTAGAAGFVSKQEDPQAVREAVRAIAQGHSYFPSHALGSVSAAEEAGHGELIKGLSVRELSVLQLLARGMSNIAIADQLAISDKTVSTYKVRLMQKLHAKSLVELIDIGRRHGLVEGGAPEQVESAEVLLTEEQRRELEFLRHVIASLPFATTIRGMDGRVQFCNQAALDILGVPLEEVVGRRMGELGVLADSGEEALLRKNLIDAIGNGEPYEADVEIHTVNGRRVYHHWGRPYRDVDGHLLGAVCGAINITDQDDLVRALRNANARVEAISRGKTQFLAGMGGQMQGPLQNIVAMIDLALNQDDPQRRREPLTVARSVAQNLLHVLDDLNLLSRAKTGRLPLAEEPVDLRALVERQVSMVRETAAAKGLKLEVDFDLALEPNVWGDPLRLRQILQNLLDNALKFTDNGSIRVRLCARGCGKGLVEVQVDVIDTGFGIGEDELATLFEPFAFSLDGERIESGGTGLGLALCRSLVELMDGEISAVSRLGVGTEISFKVALANAAP</sequence>
<dbReference type="Pfam" id="PF08448">
    <property type="entry name" value="PAS_4"/>
    <property type="match status" value="1"/>
</dbReference>
<dbReference type="InterPro" id="IPR058245">
    <property type="entry name" value="NreC/VraR/RcsB-like_REC"/>
</dbReference>
<evidence type="ECO:0000256" key="4">
    <source>
        <dbReference type="ARBA" id="ARBA00022679"/>
    </source>
</evidence>
<accession>A0A246F583</accession>
<dbReference type="AlphaFoldDB" id="A0A246F583"/>
<dbReference type="Gene3D" id="3.40.50.2300">
    <property type="match status" value="1"/>
</dbReference>
<dbReference type="InterPro" id="IPR036890">
    <property type="entry name" value="HATPase_C_sf"/>
</dbReference>
<dbReference type="SUPFAM" id="SSF46894">
    <property type="entry name" value="C-terminal effector domain of the bipartite response regulators"/>
    <property type="match status" value="1"/>
</dbReference>
<dbReference type="Pfam" id="PF00196">
    <property type="entry name" value="GerE"/>
    <property type="match status" value="1"/>
</dbReference>
<dbReference type="GO" id="GO:0005886">
    <property type="term" value="C:plasma membrane"/>
    <property type="evidence" value="ECO:0007669"/>
    <property type="project" value="TreeGrafter"/>
</dbReference>
<dbReference type="PRINTS" id="PR00344">
    <property type="entry name" value="BCTRLSENSOR"/>
</dbReference>
<dbReference type="InterPro" id="IPR013656">
    <property type="entry name" value="PAS_4"/>
</dbReference>
<dbReference type="InterPro" id="IPR005467">
    <property type="entry name" value="His_kinase_dom"/>
</dbReference>
<dbReference type="STRING" id="46680.GCA_000807755_06555"/>
<comment type="caution">
    <text evidence="13">The sequence shown here is derived from an EMBL/GenBank/DDBJ whole genome shotgun (WGS) entry which is preliminary data.</text>
</comment>